<evidence type="ECO:0000313" key="2">
    <source>
        <dbReference type="EMBL" id="KDR70964.1"/>
    </source>
</evidence>
<dbReference type="EMBL" id="KL142395">
    <property type="protein sequence ID" value="KDR70964.1"/>
    <property type="molecule type" value="Genomic_DNA"/>
</dbReference>
<reference evidence="3" key="1">
    <citation type="journal article" date="2014" name="Proc. Natl. Acad. Sci. U.S.A.">
        <title>Extensive sampling of basidiomycete genomes demonstrates inadequacy of the white-rot/brown-rot paradigm for wood decay fungi.</title>
        <authorList>
            <person name="Riley R."/>
            <person name="Salamov A.A."/>
            <person name="Brown D.W."/>
            <person name="Nagy L.G."/>
            <person name="Floudas D."/>
            <person name="Held B.W."/>
            <person name="Levasseur A."/>
            <person name="Lombard V."/>
            <person name="Morin E."/>
            <person name="Otillar R."/>
            <person name="Lindquist E.A."/>
            <person name="Sun H."/>
            <person name="LaButti K.M."/>
            <person name="Schmutz J."/>
            <person name="Jabbour D."/>
            <person name="Luo H."/>
            <person name="Baker S.E."/>
            <person name="Pisabarro A.G."/>
            <person name="Walton J.D."/>
            <person name="Blanchette R.A."/>
            <person name="Henrissat B."/>
            <person name="Martin F."/>
            <person name="Cullen D."/>
            <person name="Hibbett D.S."/>
            <person name="Grigoriev I.V."/>
        </authorList>
    </citation>
    <scope>NUCLEOTIDE SEQUENCE [LARGE SCALE GENOMIC DNA]</scope>
    <source>
        <strain evidence="3">CBS 339.88</strain>
    </source>
</reference>
<accession>A0A067STH2</accession>
<feature type="signal peptide" evidence="1">
    <location>
        <begin position="1"/>
        <end position="21"/>
    </location>
</feature>
<dbReference type="HOGENOM" id="CLU_2904339_0_0_1"/>
<feature type="chain" id="PRO_5001649108" description="CBM1 domain-containing protein" evidence="1">
    <location>
        <begin position="22"/>
        <end position="62"/>
    </location>
</feature>
<keyword evidence="3" id="KW-1185">Reference proteome</keyword>
<dbReference type="Proteomes" id="UP000027222">
    <property type="component" value="Unassembled WGS sequence"/>
</dbReference>
<gene>
    <name evidence="2" type="ORF">GALMADRAFT_229915</name>
</gene>
<evidence type="ECO:0000256" key="1">
    <source>
        <dbReference type="SAM" id="SignalP"/>
    </source>
</evidence>
<protein>
    <recommendedName>
        <fullName evidence="4">CBM1 domain-containing protein</fullName>
    </recommendedName>
</protein>
<name>A0A067STH2_GALM3</name>
<organism evidence="2 3">
    <name type="scientific">Galerina marginata (strain CBS 339.88)</name>
    <dbReference type="NCBI Taxonomy" id="685588"/>
    <lineage>
        <taxon>Eukaryota</taxon>
        <taxon>Fungi</taxon>
        <taxon>Dikarya</taxon>
        <taxon>Basidiomycota</taxon>
        <taxon>Agaricomycotina</taxon>
        <taxon>Agaricomycetes</taxon>
        <taxon>Agaricomycetidae</taxon>
        <taxon>Agaricales</taxon>
        <taxon>Agaricineae</taxon>
        <taxon>Strophariaceae</taxon>
        <taxon>Galerina</taxon>
    </lineage>
</organism>
<keyword evidence="1" id="KW-0732">Signal</keyword>
<dbReference type="AlphaFoldDB" id="A0A067STH2"/>
<evidence type="ECO:0008006" key="4">
    <source>
        <dbReference type="Google" id="ProtNLM"/>
    </source>
</evidence>
<proteinExistence type="predicted"/>
<evidence type="ECO:0000313" key="3">
    <source>
        <dbReference type="Proteomes" id="UP000027222"/>
    </source>
</evidence>
<dbReference type="OrthoDB" id="3026402at2759"/>
<sequence length="62" mass="6478">MFSIKSLLYATLAFISTQVLATPSPQAGGLVLRCPPLFTCCGPITQAGGTCRLLGKNEVCAF</sequence>